<proteinExistence type="predicted"/>
<dbReference type="Proteomes" id="UP000541558">
    <property type="component" value="Unassembled WGS sequence"/>
</dbReference>
<gene>
    <name evidence="2" type="ORF">D9611_011676</name>
</gene>
<feature type="signal peptide" evidence="1">
    <location>
        <begin position="1"/>
        <end position="26"/>
    </location>
</feature>
<accession>A0A8H5FFM7</accession>
<organism evidence="2 3">
    <name type="scientific">Ephemerocybe angulata</name>
    <dbReference type="NCBI Taxonomy" id="980116"/>
    <lineage>
        <taxon>Eukaryota</taxon>
        <taxon>Fungi</taxon>
        <taxon>Dikarya</taxon>
        <taxon>Basidiomycota</taxon>
        <taxon>Agaricomycotina</taxon>
        <taxon>Agaricomycetes</taxon>
        <taxon>Agaricomycetidae</taxon>
        <taxon>Agaricales</taxon>
        <taxon>Agaricineae</taxon>
        <taxon>Psathyrellaceae</taxon>
        <taxon>Ephemerocybe</taxon>
    </lineage>
</organism>
<evidence type="ECO:0000256" key="1">
    <source>
        <dbReference type="SAM" id="SignalP"/>
    </source>
</evidence>
<name>A0A8H5FFM7_9AGAR</name>
<reference evidence="2 3" key="1">
    <citation type="journal article" date="2020" name="ISME J.">
        <title>Uncovering the hidden diversity of litter-decomposition mechanisms in mushroom-forming fungi.</title>
        <authorList>
            <person name="Floudas D."/>
            <person name="Bentzer J."/>
            <person name="Ahren D."/>
            <person name="Johansson T."/>
            <person name="Persson P."/>
            <person name="Tunlid A."/>
        </authorList>
    </citation>
    <scope>NUCLEOTIDE SEQUENCE [LARGE SCALE GENOMIC DNA]</scope>
    <source>
        <strain evidence="2 3">CBS 175.51</strain>
    </source>
</reference>
<dbReference type="EMBL" id="JAACJK010000063">
    <property type="protein sequence ID" value="KAF5335410.1"/>
    <property type="molecule type" value="Genomic_DNA"/>
</dbReference>
<evidence type="ECO:0000313" key="3">
    <source>
        <dbReference type="Proteomes" id="UP000541558"/>
    </source>
</evidence>
<dbReference type="AlphaFoldDB" id="A0A8H5FFM7"/>
<sequence>MRPSTFIFTFVSVILPVVLLSSGVLARAFQPWCCPQSMSSSPNPRPVSRQTFPQSGGVQCSYGDDTQCSYHHLTGFPTRNTDPTMGGTTNDAQCPWFASFNGMKSCPPVICNLSGTPCDFANPGQCCSQICQSNGSGSFVCA</sequence>
<feature type="chain" id="PRO_5034138063" evidence="1">
    <location>
        <begin position="27"/>
        <end position="142"/>
    </location>
</feature>
<protein>
    <submittedName>
        <fullName evidence="2">Uncharacterized protein</fullName>
    </submittedName>
</protein>
<keyword evidence="1" id="KW-0732">Signal</keyword>
<comment type="caution">
    <text evidence="2">The sequence shown here is derived from an EMBL/GenBank/DDBJ whole genome shotgun (WGS) entry which is preliminary data.</text>
</comment>
<evidence type="ECO:0000313" key="2">
    <source>
        <dbReference type="EMBL" id="KAF5335410.1"/>
    </source>
</evidence>
<keyword evidence="3" id="KW-1185">Reference proteome</keyword>